<dbReference type="EMBL" id="PEDL01000002">
    <property type="protein sequence ID" value="PHV71841.1"/>
    <property type="molecule type" value="Genomic_DNA"/>
</dbReference>
<protein>
    <submittedName>
        <fullName evidence="1">FAD-dependent oxidoreductase</fullName>
    </submittedName>
</protein>
<sequence>METITKAYEVIVVGGGLSGVCAAIASAREGAKTALVQDRPVLGGNASSEIRMHICGANKHGTRDEARETGILEEILLENKKRNPQHSFSILDTVLWEKVNFQERLTLYLNTRMTEVVVEDHTIKSIRAHQLTTDKDFEFKAKIFIDCTGDATLAYRAGADYRVGREAKSELGETFAPEKSDNRTMGNTLMFRAIDYGKSMPFEKPSWAYTFTEKDLVNRGHSAINNELEHYEIDSGYWWIELGGMEDTIGDAEEIRDELLKTVYGVWDHIKNGGEHGAQNYVLDWVQFLPGKRESRRIEGDYILKEQDLLEGKVFEDAVAYGGWPMDMHPPEGFKYRGPSTNYIQVPIYTIPYRSYYSRNIHNLMMAGRNISASHMAFGSTRVMGTCAIGGQAVGTAAALAIHYGCEPRGVLEYKTELQQKLLKADCFIPGFRNEDKKDKALNAKVKASSQKRGYDATHVINGIARNVEKEMNAWISQELGASGEWIELKLKEQMPIQEVRITFDSDLGTEIMTTLSETVRSNQREQLPETLVKDYEVELLLEDEVIYSKQVKNNYQRHVIHSMANRRANQVRIKIYTTWGNKEASIYEVRIY</sequence>
<evidence type="ECO:0000313" key="1">
    <source>
        <dbReference type="EMBL" id="PHV71841.1"/>
    </source>
</evidence>
<organism evidence="1 2">
    <name type="scientific">Sporanaerobium hydrogeniformans</name>
    <dbReference type="NCBI Taxonomy" id="3072179"/>
    <lineage>
        <taxon>Bacteria</taxon>
        <taxon>Bacillati</taxon>
        <taxon>Bacillota</taxon>
        <taxon>Clostridia</taxon>
        <taxon>Lachnospirales</taxon>
        <taxon>Lachnospiraceae</taxon>
        <taxon>Sporanaerobium</taxon>
    </lineage>
</organism>
<gene>
    <name evidence="1" type="ORF">CS063_04610</name>
</gene>
<keyword evidence="2" id="KW-1185">Reference proteome</keyword>
<dbReference type="Proteomes" id="UP000224460">
    <property type="component" value="Unassembled WGS sequence"/>
</dbReference>
<reference evidence="1" key="1">
    <citation type="submission" date="2017-10" db="EMBL/GenBank/DDBJ databases">
        <title>Genome sequence of cellulolytic Lachnospiraceae bacterium XHS1971 isolated from hotspring sediment.</title>
        <authorList>
            <person name="Vasudevan G."/>
            <person name="Joshi A.J."/>
            <person name="Hivarkar S."/>
            <person name="Lanjekar V.B."/>
            <person name="Dhakephalkar P.K."/>
            <person name="Dagar S."/>
        </authorList>
    </citation>
    <scope>NUCLEOTIDE SEQUENCE</scope>
    <source>
        <strain evidence="1">XHS1971</strain>
    </source>
</reference>
<name>A0AC61DGN6_9FIRM</name>
<accession>A0AC61DGN6</accession>
<comment type="caution">
    <text evidence="1">The sequence shown here is derived from an EMBL/GenBank/DDBJ whole genome shotgun (WGS) entry which is preliminary data.</text>
</comment>
<proteinExistence type="predicted"/>
<evidence type="ECO:0000313" key="2">
    <source>
        <dbReference type="Proteomes" id="UP000224460"/>
    </source>
</evidence>